<dbReference type="EMBL" id="BNJK01000002">
    <property type="protein sequence ID" value="GHO99906.1"/>
    <property type="molecule type" value="Genomic_DNA"/>
</dbReference>
<gene>
    <name evidence="1" type="ORF">KSF_099540</name>
</gene>
<organism evidence="1 2">
    <name type="scientific">Reticulibacter mediterranei</name>
    <dbReference type="NCBI Taxonomy" id="2778369"/>
    <lineage>
        <taxon>Bacteria</taxon>
        <taxon>Bacillati</taxon>
        <taxon>Chloroflexota</taxon>
        <taxon>Ktedonobacteria</taxon>
        <taxon>Ktedonobacterales</taxon>
        <taxon>Reticulibacteraceae</taxon>
        <taxon>Reticulibacter</taxon>
    </lineage>
</organism>
<reference evidence="1" key="1">
    <citation type="submission" date="2020-10" db="EMBL/GenBank/DDBJ databases">
        <title>Taxonomic study of unclassified bacteria belonging to the class Ktedonobacteria.</title>
        <authorList>
            <person name="Yabe S."/>
            <person name="Wang C.M."/>
            <person name="Zheng Y."/>
            <person name="Sakai Y."/>
            <person name="Cavaletti L."/>
            <person name="Monciardini P."/>
            <person name="Donadio S."/>
        </authorList>
    </citation>
    <scope>NUCLEOTIDE SEQUENCE</scope>
    <source>
        <strain evidence="1">ID150040</strain>
    </source>
</reference>
<keyword evidence="2" id="KW-1185">Reference proteome</keyword>
<name>A0A8J3J354_9CHLR</name>
<dbReference type="Proteomes" id="UP000597444">
    <property type="component" value="Unassembled WGS sequence"/>
</dbReference>
<evidence type="ECO:0000313" key="2">
    <source>
        <dbReference type="Proteomes" id="UP000597444"/>
    </source>
</evidence>
<proteinExistence type="predicted"/>
<protein>
    <submittedName>
        <fullName evidence="1">Uncharacterized protein</fullName>
    </submittedName>
</protein>
<evidence type="ECO:0000313" key="1">
    <source>
        <dbReference type="EMBL" id="GHO99906.1"/>
    </source>
</evidence>
<dbReference type="AlphaFoldDB" id="A0A8J3J354"/>
<sequence>MDTQPGTILSTFCFCLSLSIEDYYYMKESSEQENSPPSAFMEHYRFLVLSLDKVKFKRLVCLSQGLKKKAPNI</sequence>
<comment type="caution">
    <text evidence="1">The sequence shown here is derived from an EMBL/GenBank/DDBJ whole genome shotgun (WGS) entry which is preliminary data.</text>
</comment>
<accession>A0A8J3J354</accession>